<dbReference type="Gene3D" id="3.20.19.10">
    <property type="entry name" value="Aconitase, domain 4"/>
    <property type="match status" value="1"/>
</dbReference>
<feature type="domain" description="Aconitase/3-isopropylmalate dehydratase large subunit alpha/beta/alpha" evidence="12">
    <location>
        <begin position="67"/>
        <end position="551"/>
    </location>
</feature>
<dbReference type="PANTHER" id="PTHR11670">
    <property type="entry name" value="ACONITASE/IRON-RESPONSIVE ELEMENT FAMILY MEMBER"/>
    <property type="match status" value="1"/>
</dbReference>
<dbReference type="EMBL" id="VUKA01000002">
    <property type="protein sequence ID" value="KAA2214103.1"/>
    <property type="molecule type" value="Genomic_DNA"/>
</dbReference>
<dbReference type="InterPro" id="IPR015928">
    <property type="entry name" value="Aconitase/3IPM_dehydase_swvl"/>
</dbReference>
<dbReference type="NCBIfam" id="NF009520">
    <property type="entry name" value="PRK12881.1"/>
    <property type="match status" value="1"/>
</dbReference>
<reference evidence="14 15" key="1">
    <citation type="journal article" date="2015" name="Int. J. Syst. Evol. Microbiol.">
        <title>Roseomonas oryzae sp. nov., isolated from paddy rhizosphere soil.</title>
        <authorList>
            <person name="Ramaprasad E.V."/>
            <person name="Sasikala Ch."/>
            <person name="Ramana Ch.V."/>
        </authorList>
    </citation>
    <scope>NUCLEOTIDE SEQUENCE [LARGE SCALE GENOMIC DNA]</scope>
    <source>
        <strain evidence="14 15">KCTC 42542</strain>
    </source>
</reference>
<comment type="similarity">
    <text evidence="4 10">Belongs to the aconitase/IPM isomerase family.</text>
</comment>
<evidence type="ECO:0000256" key="1">
    <source>
        <dbReference type="ARBA" id="ARBA00000118"/>
    </source>
</evidence>
<dbReference type="FunFam" id="3.20.19.10:FF:000001">
    <property type="entry name" value="Aconitate hydratase"/>
    <property type="match status" value="1"/>
</dbReference>
<feature type="compositionally biased region" description="Polar residues" evidence="11">
    <location>
        <begin position="916"/>
        <end position="927"/>
    </location>
</feature>
<comment type="caution">
    <text evidence="14">The sequence shown here is derived from an EMBL/GenBank/DDBJ whole genome shotgun (WGS) entry which is preliminary data.</text>
</comment>
<dbReference type="Gene3D" id="6.10.190.10">
    <property type="match status" value="1"/>
</dbReference>
<organism evidence="14 15">
    <name type="scientific">Teichococcus oryzae</name>
    <dbReference type="NCBI Taxonomy" id="1608942"/>
    <lineage>
        <taxon>Bacteria</taxon>
        <taxon>Pseudomonadati</taxon>
        <taxon>Pseudomonadota</taxon>
        <taxon>Alphaproteobacteria</taxon>
        <taxon>Acetobacterales</taxon>
        <taxon>Roseomonadaceae</taxon>
        <taxon>Roseomonas</taxon>
    </lineage>
</organism>
<evidence type="ECO:0000256" key="3">
    <source>
        <dbReference type="ARBA" id="ARBA00005026"/>
    </source>
</evidence>
<gene>
    <name evidence="14" type="primary">acnA</name>
    <name evidence="14" type="ORF">F0Q34_08705</name>
</gene>
<dbReference type="Gene3D" id="3.30.499.10">
    <property type="entry name" value="Aconitase, domain 3"/>
    <property type="match status" value="2"/>
</dbReference>
<keyword evidence="6 10" id="KW-0408">Iron</keyword>
<dbReference type="InterPro" id="IPR006249">
    <property type="entry name" value="Aconitase/IRP2"/>
</dbReference>
<comment type="catalytic activity">
    <reaction evidence="1">
        <text>(2S,3R)-3-hydroxybutane-1,2,3-tricarboxylate = 2-methyl-cis-aconitate + H2O</text>
        <dbReference type="Rhea" id="RHEA:17941"/>
        <dbReference type="ChEBI" id="CHEBI:15377"/>
        <dbReference type="ChEBI" id="CHEBI:57429"/>
        <dbReference type="ChEBI" id="CHEBI:57872"/>
        <dbReference type="EC" id="4.2.1.99"/>
    </reaction>
</comment>
<dbReference type="RefSeq" id="WP_149811757.1">
    <property type="nucleotide sequence ID" value="NZ_VUKA01000002.1"/>
</dbReference>
<evidence type="ECO:0000256" key="4">
    <source>
        <dbReference type="ARBA" id="ARBA00007185"/>
    </source>
</evidence>
<name>A0A5B2TJ19_9PROT</name>
<evidence type="ECO:0000313" key="14">
    <source>
        <dbReference type="EMBL" id="KAA2214103.1"/>
    </source>
</evidence>
<dbReference type="EC" id="4.2.1.3" evidence="10"/>
<keyword evidence="7 10" id="KW-0411">Iron-sulfur</keyword>
<dbReference type="GO" id="GO:0046872">
    <property type="term" value="F:metal ion binding"/>
    <property type="evidence" value="ECO:0007669"/>
    <property type="project" value="UniProtKB-KW"/>
</dbReference>
<sequence>MAAAPALQTLTAGGRSLRYVSIADVPGVETLPVTLRILLENLLRQAALRGADTAEEVRALLNREVGSGITFYPARVFGQDILGLVMLVDMAAMRDAVQREGGDPSTVSPKVPIDVIIDHSLQVDSWANPDAARINLQREYDRNGERFAFLRWCSSSFDGVRVVPPGKGIMHQLHIEQIGRVVWTDNTPEGEIGYPDSCVGTDSHTPMVNGLGILGWGVGGIEAEAVMVGKPVAIALPEVVGIEVKGELRDGVLPTDLVLAITEKLRSLGVVGKFVEFFGPGLDVLSLGDRGMIANMAPEYGATAVFFPVDRRALDYMRVTGRSEEQVALVEAYCRAQKLWHDETVPAPRFETVLTLDLDTIRPAIAGPRNPEDWLDLETAPAAFAEHHRQIGGRPIDPARRVPVAGSDFALFDGAVVIAAITSCTNTANPANMMAAGLLAKNAVARGLRSKPWVKTSLVPGSQVTASVLEKAGLQGDLDALGFHIAGFGCTTCNGGSGPLPEPVVDAIEREKLVTTAVLSGNRNFEGRIHPNVRAAYLASPALVVAYALAGSLTVDITREPLGTGSDGQPVYLRDIWPKAAEVSAAIEGAYARDLFVEKYAELYEGGEPWDALARPHSESFAWEADSTYIRRPPYFDGLTREAPPVRDITGMRPLVILGDSVTTDHISPSGAISLGTPAADFLLSKGVQRKDFNNYTTRRGNHEVAVRATFANIRLRNRMVPGVEGGVTRVMPEGTQMRVFEAAQEYLQRGVPLVVVAGRNYGCGSSRDWAAKGVALLGVKAVIAESFERIHRTNLVGMGVLPLQFAPGTTAETLRLDGSETFDVLDLATGIGVRAELRCVIHRADGSSETIPLTARLDTAEDVEYWRHGGILPRVWRSYVTGTPMREAEDGATPPALRDGTGPGRELPDALPASDTPSEAQGPTLG</sequence>
<dbReference type="InterPro" id="IPR000573">
    <property type="entry name" value="AconitaseA/IPMdHydase_ssu_swvl"/>
</dbReference>
<keyword evidence="15" id="KW-1185">Reference proteome</keyword>
<evidence type="ECO:0000259" key="13">
    <source>
        <dbReference type="Pfam" id="PF00694"/>
    </source>
</evidence>
<comment type="catalytic activity">
    <reaction evidence="9 10">
        <text>citrate = D-threo-isocitrate</text>
        <dbReference type="Rhea" id="RHEA:10336"/>
        <dbReference type="ChEBI" id="CHEBI:15562"/>
        <dbReference type="ChEBI" id="CHEBI:16947"/>
        <dbReference type="EC" id="4.2.1.3"/>
    </reaction>
</comment>
<evidence type="ECO:0000256" key="5">
    <source>
        <dbReference type="ARBA" id="ARBA00022723"/>
    </source>
</evidence>
<dbReference type="InterPro" id="IPR036008">
    <property type="entry name" value="Aconitase_4Fe-4S_dom"/>
</dbReference>
<dbReference type="Pfam" id="PF00330">
    <property type="entry name" value="Aconitase"/>
    <property type="match status" value="1"/>
</dbReference>
<comment type="pathway">
    <text evidence="3">Organic acid metabolism; propanoate degradation.</text>
</comment>
<dbReference type="SUPFAM" id="SSF52016">
    <property type="entry name" value="LeuD/IlvD-like"/>
    <property type="match status" value="1"/>
</dbReference>
<dbReference type="CDD" id="cd01580">
    <property type="entry name" value="AcnA_IRP_Swivel"/>
    <property type="match status" value="1"/>
</dbReference>
<feature type="domain" description="Aconitase A/isopropylmalate dehydratase small subunit swivel" evidence="13">
    <location>
        <begin position="681"/>
        <end position="807"/>
    </location>
</feature>
<dbReference type="AlphaFoldDB" id="A0A5B2TJ19"/>
<accession>A0A5B2TJ19</accession>
<dbReference type="GO" id="GO:0051539">
    <property type="term" value="F:4 iron, 4 sulfur cluster binding"/>
    <property type="evidence" value="ECO:0007669"/>
    <property type="project" value="UniProtKB-KW"/>
</dbReference>
<evidence type="ECO:0000256" key="11">
    <source>
        <dbReference type="SAM" id="MobiDB-lite"/>
    </source>
</evidence>
<evidence type="ECO:0000256" key="10">
    <source>
        <dbReference type="RuleBase" id="RU361275"/>
    </source>
</evidence>
<dbReference type="Proteomes" id="UP000322110">
    <property type="component" value="Unassembled WGS sequence"/>
</dbReference>
<protein>
    <recommendedName>
        <fullName evidence="10">Aconitate hydratase</fullName>
        <shortName evidence="10">Aconitase</shortName>
        <ecNumber evidence="10">4.2.1.3</ecNumber>
    </recommendedName>
</protein>
<evidence type="ECO:0000256" key="9">
    <source>
        <dbReference type="ARBA" id="ARBA00023501"/>
    </source>
</evidence>
<dbReference type="Pfam" id="PF00694">
    <property type="entry name" value="Aconitase_C"/>
    <property type="match status" value="1"/>
</dbReference>
<comment type="function">
    <text evidence="10">Catalyzes the isomerization of citrate to isocitrate via cis-aconitate.</text>
</comment>
<dbReference type="InterPro" id="IPR044137">
    <property type="entry name" value="AcnA_IRP_Swivel"/>
</dbReference>
<evidence type="ECO:0000256" key="2">
    <source>
        <dbReference type="ARBA" id="ARBA00001966"/>
    </source>
</evidence>
<keyword evidence="5" id="KW-0479">Metal-binding</keyword>
<feature type="region of interest" description="Disordered" evidence="11">
    <location>
        <begin position="886"/>
        <end position="927"/>
    </location>
</feature>
<comment type="cofactor">
    <cofactor evidence="2">
        <name>[4Fe-4S] cluster</name>
        <dbReference type="ChEBI" id="CHEBI:49883"/>
    </cofactor>
</comment>
<dbReference type="NCBIfam" id="NF006757">
    <property type="entry name" value="PRK09277.1"/>
    <property type="match status" value="1"/>
</dbReference>
<evidence type="ECO:0000313" key="15">
    <source>
        <dbReference type="Proteomes" id="UP000322110"/>
    </source>
</evidence>
<dbReference type="InterPro" id="IPR001030">
    <property type="entry name" value="Acoase/IPM_deHydtase_lsu_aba"/>
</dbReference>
<dbReference type="GO" id="GO:0003994">
    <property type="term" value="F:aconitate hydratase activity"/>
    <property type="evidence" value="ECO:0007669"/>
    <property type="project" value="UniProtKB-EC"/>
</dbReference>
<evidence type="ECO:0000256" key="8">
    <source>
        <dbReference type="ARBA" id="ARBA00023239"/>
    </source>
</evidence>
<keyword evidence="8 10" id="KW-0456">Lyase</keyword>
<dbReference type="PRINTS" id="PR00415">
    <property type="entry name" value="ACONITASE"/>
</dbReference>
<proteinExistence type="inferred from homology"/>
<dbReference type="SUPFAM" id="SSF53732">
    <property type="entry name" value="Aconitase iron-sulfur domain"/>
    <property type="match status" value="1"/>
</dbReference>
<dbReference type="InterPro" id="IPR015931">
    <property type="entry name" value="Acnase/IPM_dHydase_lsu_aba_1/3"/>
</dbReference>
<dbReference type="GO" id="GO:0047456">
    <property type="term" value="F:2-methylisocitrate dehydratase activity"/>
    <property type="evidence" value="ECO:0007669"/>
    <property type="project" value="UniProtKB-EC"/>
</dbReference>
<evidence type="ECO:0000256" key="7">
    <source>
        <dbReference type="ARBA" id="ARBA00023014"/>
    </source>
</evidence>
<evidence type="ECO:0000256" key="6">
    <source>
        <dbReference type="ARBA" id="ARBA00023004"/>
    </source>
</evidence>
<keyword evidence="10" id="KW-0004">4Fe-4S</keyword>
<dbReference type="OrthoDB" id="9764318at2"/>
<evidence type="ECO:0000259" key="12">
    <source>
        <dbReference type="Pfam" id="PF00330"/>
    </source>
</evidence>
<dbReference type="NCBIfam" id="TIGR01341">
    <property type="entry name" value="aconitase_1"/>
    <property type="match status" value="1"/>
</dbReference>